<gene>
    <name evidence="1" type="ORF">ACFOS1_12930</name>
</gene>
<accession>A0ABV8HDJ7</accession>
<keyword evidence="2" id="KW-1185">Reference proteome</keyword>
<dbReference type="Proteomes" id="UP001595793">
    <property type="component" value="Unassembled WGS sequence"/>
</dbReference>
<dbReference type="PROSITE" id="PS51257">
    <property type="entry name" value="PROKAR_LIPOPROTEIN"/>
    <property type="match status" value="1"/>
</dbReference>
<dbReference type="EMBL" id="JBHSAS010000008">
    <property type="protein sequence ID" value="MFC4028319.1"/>
    <property type="molecule type" value="Genomic_DNA"/>
</dbReference>
<evidence type="ECO:0008006" key="3">
    <source>
        <dbReference type="Google" id="ProtNLM"/>
    </source>
</evidence>
<comment type="caution">
    <text evidence="1">The sequence shown here is derived from an EMBL/GenBank/DDBJ whole genome shotgun (WGS) entry which is preliminary data.</text>
</comment>
<name>A0ABV8HDJ7_9FLAO</name>
<evidence type="ECO:0000313" key="2">
    <source>
        <dbReference type="Proteomes" id="UP001595793"/>
    </source>
</evidence>
<sequence length="627" mass="70432">MKNLFFTLITLITFVGCTNEEYIPSTEEYIPSTTSKNKVISSKQYLNYHLISLYKAGNSNDIYYSHFIPKTEKCVAIEKKITINNVDIQSSKSPSQVFFNNKLYVVYKAGRSNDIYYASFDGQTWTGNNRIKINGNNIQTSESPSCTVFNNKLYITYKGGRSNNVYYASFDGQTWTGDNKIKINGNSIQTSKTPSSVVFNNKLYIVYKAGRSNNTYYSYFNGQAWTGDNKIKINGSSIQTSKSPSCAVFNNKLYVVYKAGRSNNVYYASFDGQTWTGNNKIKVNGNNIQTSESPSCTVFENKLYTNYKAGRSNDIYYASFDGQTWTGDYKIHGIQTNSSPRLSLNYFYLKPFLSNLLSISPISQDVVFSSTKEYPYLGDADEHIQGIQSVNNNSFILSSSNYNNSTKKGLIVPIKNGIVEANNVKVTDGYGHAGGIQFNENTLVVALAEKASPSGSSKKIIRFFENNLSNITDFEFTSSDAQAAGYIDINTTERLIIVITTQAMDMEYKLLNKESNTWVSLTENWIKFSNNETFGKTQNINIFKEDDIYYLIGSRNAGTNKDALDVYTFSMNNSKITDFNLFGSIFLDGNNMRNAGGINIKDNSEIQITSFGKKINKGINKIHTYTN</sequence>
<dbReference type="RefSeq" id="WP_290232239.1">
    <property type="nucleotide sequence ID" value="NZ_JAUFPZ010000002.1"/>
</dbReference>
<evidence type="ECO:0000313" key="1">
    <source>
        <dbReference type="EMBL" id="MFC4028319.1"/>
    </source>
</evidence>
<reference evidence="2" key="1">
    <citation type="journal article" date="2019" name="Int. J. Syst. Evol. Microbiol.">
        <title>The Global Catalogue of Microorganisms (GCM) 10K type strain sequencing project: providing services to taxonomists for standard genome sequencing and annotation.</title>
        <authorList>
            <consortium name="The Broad Institute Genomics Platform"/>
            <consortium name="The Broad Institute Genome Sequencing Center for Infectious Disease"/>
            <person name="Wu L."/>
            <person name="Ma J."/>
        </authorList>
    </citation>
    <scope>NUCLEOTIDE SEQUENCE [LARGE SCALE GENOMIC DNA]</scope>
    <source>
        <strain evidence="2">CECT 9128</strain>
    </source>
</reference>
<organism evidence="1 2">
    <name type="scientific">Zunongwangia endophytica</name>
    <dbReference type="NCBI Taxonomy" id="1808945"/>
    <lineage>
        <taxon>Bacteria</taxon>
        <taxon>Pseudomonadati</taxon>
        <taxon>Bacteroidota</taxon>
        <taxon>Flavobacteriia</taxon>
        <taxon>Flavobacteriales</taxon>
        <taxon>Flavobacteriaceae</taxon>
        <taxon>Zunongwangia</taxon>
    </lineage>
</organism>
<dbReference type="SUPFAM" id="SSF89372">
    <property type="entry name" value="Fucose-specific lectin"/>
    <property type="match status" value="1"/>
</dbReference>
<proteinExistence type="predicted"/>
<dbReference type="Gene3D" id="2.120.10.70">
    <property type="entry name" value="Fucose-specific lectin"/>
    <property type="match status" value="1"/>
</dbReference>
<protein>
    <recommendedName>
        <fullName evidence="3">BNR repeat-like domain-containing protein</fullName>
    </recommendedName>
</protein>